<accession>A0ABU4LKR2</accession>
<proteinExistence type="predicted"/>
<organism evidence="2 3">
    <name type="scientific">Streptomyces griseiscabiei</name>
    <dbReference type="NCBI Taxonomy" id="2993540"/>
    <lineage>
        <taxon>Bacteria</taxon>
        <taxon>Bacillati</taxon>
        <taxon>Actinomycetota</taxon>
        <taxon>Actinomycetes</taxon>
        <taxon>Kitasatosporales</taxon>
        <taxon>Streptomycetaceae</taxon>
        <taxon>Streptomyces</taxon>
    </lineage>
</organism>
<dbReference type="EMBL" id="JARAVY010000038">
    <property type="protein sequence ID" value="MDX2916036.1"/>
    <property type="molecule type" value="Genomic_DNA"/>
</dbReference>
<feature type="transmembrane region" description="Helical" evidence="1">
    <location>
        <begin position="21"/>
        <end position="48"/>
    </location>
</feature>
<keyword evidence="3" id="KW-1185">Reference proteome</keyword>
<keyword evidence="1" id="KW-1133">Transmembrane helix</keyword>
<keyword evidence="1" id="KW-0472">Membrane</keyword>
<keyword evidence="1" id="KW-0812">Transmembrane</keyword>
<evidence type="ECO:0000313" key="2">
    <source>
        <dbReference type="EMBL" id="MDX2916036.1"/>
    </source>
</evidence>
<evidence type="ECO:0008006" key="4">
    <source>
        <dbReference type="Google" id="ProtNLM"/>
    </source>
</evidence>
<protein>
    <recommendedName>
        <fullName evidence="4">ATP-binding protein</fullName>
    </recommendedName>
</protein>
<gene>
    <name evidence="2" type="ORF">PV517_46120</name>
</gene>
<evidence type="ECO:0000313" key="3">
    <source>
        <dbReference type="Proteomes" id="UP001271723"/>
    </source>
</evidence>
<name>A0ABU4LKR2_9ACTN</name>
<reference evidence="2 3" key="1">
    <citation type="journal article" date="2023" name="Microb. Genom.">
        <title>Mesoterricola silvestris gen. nov., sp. nov., Mesoterricola sediminis sp. nov., Geothrix oryzae sp. nov., Geothrix edaphica sp. nov., Geothrix rubra sp. nov., and Geothrix limicola sp. nov., six novel members of Acidobacteriota isolated from soils.</title>
        <authorList>
            <person name="Weisberg A.J."/>
            <person name="Pearce E."/>
            <person name="Kramer C.G."/>
            <person name="Chang J.H."/>
            <person name="Clarke C.R."/>
        </authorList>
    </citation>
    <scope>NUCLEOTIDE SEQUENCE [LARGE SCALE GENOMIC DNA]</scope>
    <source>
        <strain evidence="2 3">NRRL_B-2795</strain>
    </source>
</reference>
<feature type="transmembrane region" description="Helical" evidence="1">
    <location>
        <begin position="60"/>
        <end position="80"/>
    </location>
</feature>
<evidence type="ECO:0000256" key="1">
    <source>
        <dbReference type="SAM" id="Phobius"/>
    </source>
</evidence>
<comment type="caution">
    <text evidence="2">The sequence shown here is derived from an EMBL/GenBank/DDBJ whole genome shotgun (WGS) entry which is preliminary data.</text>
</comment>
<dbReference type="Proteomes" id="UP001271723">
    <property type="component" value="Unassembled WGS sequence"/>
</dbReference>
<sequence>METTDQAHTAPAREEDGANVWGANLAVGAFGPAGLCAVIAVNFIVAGARSIAELGEDGEVLFALALLLAVLNAIAAQRCVAKIRRVSRRLVVSARAVEYAHAEGDAHTVKRAVDDLGDCLAGSRSAVGRIFPRQRVARLVEQLTKESRGDTAELSEASLAVVRQIRDAGLRWQDPVA</sequence>
<dbReference type="RefSeq" id="WP_060880793.1">
    <property type="nucleotide sequence ID" value="NZ_JAGJBZ010000005.1"/>
</dbReference>